<evidence type="ECO:0008006" key="3">
    <source>
        <dbReference type="Google" id="ProtNLM"/>
    </source>
</evidence>
<dbReference type="Pfam" id="PF19591">
    <property type="entry name" value="DUF6096"/>
    <property type="match status" value="1"/>
</dbReference>
<dbReference type="Proteomes" id="UP001549104">
    <property type="component" value="Unassembled WGS sequence"/>
</dbReference>
<dbReference type="InterPro" id="IPR046078">
    <property type="entry name" value="DUF6096"/>
</dbReference>
<comment type="caution">
    <text evidence="1">The sequence shown here is derived from an EMBL/GenBank/DDBJ whole genome shotgun (WGS) entry which is preliminary data.</text>
</comment>
<organism evidence="1 2">
    <name type="scientific">Sporosarcina psychrophila</name>
    <name type="common">Bacillus psychrophilus</name>
    <dbReference type="NCBI Taxonomy" id="1476"/>
    <lineage>
        <taxon>Bacteria</taxon>
        <taxon>Bacillati</taxon>
        <taxon>Bacillota</taxon>
        <taxon>Bacilli</taxon>
        <taxon>Bacillales</taxon>
        <taxon>Caryophanaceae</taxon>
        <taxon>Sporosarcina</taxon>
    </lineage>
</organism>
<accession>A0ABV2KEY4</accession>
<dbReference type="EMBL" id="JBEPME010000014">
    <property type="protein sequence ID" value="MET3659655.1"/>
    <property type="molecule type" value="Genomic_DNA"/>
</dbReference>
<evidence type="ECO:0000313" key="2">
    <source>
        <dbReference type="Proteomes" id="UP001549104"/>
    </source>
</evidence>
<protein>
    <recommendedName>
        <fullName evidence="3">Prophage protein</fullName>
    </recommendedName>
</protein>
<evidence type="ECO:0000313" key="1">
    <source>
        <dbReference type="EMBL" id="MET3659655.1"/>
    </source>
</evidence>
<sequence length="117" mass="12963">MRYSTFTAAGSEYKLRITASGIIELEKKLNGRNPLSILMSVDSGEIPSVSSVLLILHAAMQKFHHGTKFEDVLNLYDEYAEEGNTYIDLIPVIMDVFKVSGFFNQATGTEKGAEVNQ</sequence>
<proteinExistence type="predicted"/>
<gene>
    <name evidence="1" type="ORF">ABIC55_004801</name>
</gene>
<reference evidence="1 2" key="1">
    <citation type="submission" date="2024-06" db="EMBL/GenBank/DDBJ databases">
        <title>Sorghum-associated microbial communities from plants grown in Nebraska, USA.</title>
        <authorList>
            <person name="Schachtman D."/>
        </authorList>
    </citation>
    <scope>NUCLEOTIDE SEQUENCE [LARGE SCALE GENOMIC DNA]</scope>
    <source>
        <strain evidence="1 2">1288</strain>
    </source>
</reference>
<keyword evidence="2" id="KW-1185">Reference proteome</keyword>
<dbReference type="RefSeq" id="WP_354315046.1">
    <property type="nucleotide sequence ID" value="NZ_JBEPME010000014.1"/>
</dbReference>
<name>A0ABV2KEY4_SPOPS</name>